<evidence type="ECO:0000256" key="2">
    <source>
        <dbReference type="ARBA" id="ARBA00022574"/>
    </source>
</evidence>
<dbReference type="GO" id="GO:0034967">
    <property type="term" value="C:Set3 complex"/>
    <property type="evidence" value="ECO:0007669"/>
    <property type="project" value="TreeGrafter"/>
</dbReference>
<dbReference type="PROSITE" id="PS00678">
    <property type="entry name" value="WD_REPEATS_1"/>
    <property type="match status" value="1"/>
</dbReference>
<evidence type="ECO:0000313" key="8">
    <source>
        <dbReference type="Proteomes" id="UP001375240"/>
    </source>
</evidence>
<organism evidence="7 8">
    <name type="scientific">Orbilia brochopaga</name>
    <dbReference type="NCBI Taxonomy" id="3140254"/>
    <lineage>
        <taxon>Eukaryota</taxon>
        <taxon>Fungi</taxon>
        <taxon>Dikarya</taxon>
        <taxon>Ascomycota</taxon>
        <taxon>Pezizomycotina</taxon>
        <taxon>Orbiliomycetes</taxon>
        <taxon>Orbiliales</taxon>
        <taxon>Orbiliaceae</taxon>
        <taxon>Orbilia</taxon>
    </lineage>
</organism>
<gene>
    <name evidence="7" type="ORF">TWF696_000540</name>
</gene>
<feature type="repeat" description="WD" evidence="5">
    <location>
        <begin position="487"/>
        <end position="532"/>
    </location>
</feature>
<evidence type="ECO:0000256" key="6">
    <source>
        <dbReference type="SAM" id="MobiDB-lite"/>
    </source>
</evidence>
<name>A0AAV9VHX7_9PEZI</name>
<dbReference type="PROSITE" id="PS50294">
    <property type="entry name" value="WD_REPEATS_REGION"/>
    <property type="match status" value="2"/>
</dbReference>
<dbReference type="PROSITE" id="PS50896">
    <property type="entry name" value="LISH"/>
    <property type="match status" value="1"/>
</dbReference>
<dbReference type="Gene3D" id="1.20.960.30">
    <property type="match status" value="1"/>
</dbReference>
<evidence type="ECO:0000313" key="7">
    <source>
        <dbReference type="EMBL" id="KAK6359380.1"/>
    </source>
</evidence>
<dbReference type="PANTHER" id="PTHR22846">
    <property type="entry name" value="WD40 REPEAT PROTEIN"/>
    <property type="match status" value="1"/>
</dbReference>
<dbReference type="PANTHER" id="PTHR22846:SF2">
    <property type="entry name" value="F-BOX-LIKE_WD REPEAT-CONTAINING PROTEIN EBI"/>
    <property type="match status" value="1"/>
</dbReference>
<dbReference type="GO" id="GO:0006357">
    <property type="term" value="P:regulation of transcription by RNA polymerase II"/>
    <property type="evidence" value="ECO:0007669"/>
    <property type="project" value="TreeGrafter"/>
</dbReference>
<dbReference type="Pfam" id="PF00400">
    <property type="entry name" value="WD40"/>
    <property type="match status" value="4"/>
</dbReference>
<dbReference type="InterPro" id="IPR019775">
    <property type="entry name" value="WD40_repeat_CS"/>
</dbReference>
<accession>A0AAV9VHX7</accession>
<reference evidence="7 8" key="1">
    <citation type="submission" date="2019-10" db="EMBL/GenBank/DDBJ databases">
        <authorList>
            <person name="Palmer J.M."/>
        </authorList>
    </citation>
    <scope>NUCLEOTIDE SEQUENCE [LARGE SCALE GENOMIC DNA]</scope>
    <source>
        <strain evidence="7 8">TWF696</strain>
    </source>
</reference>
<comment type="caution">
    <text evidence="7">The sequence shown here is derived from an EMBL/GenBank/DDBJ whole genome shotgun (WGS) entry which is preliminary data.</text>
</comment>
<feature type="repeat" description="WD" evidence="5">
    <location>
        <begin position="348"/>
        <end position="390"/>
    </location>
</feature>
<dbReference type="InterPro" id="IPR045183">
    <property type="entry name" value="Ebi-like"/>
</dbReference>
<dbReference type="Pfam" id="PF08513">
    <property type="entry name" value="LisH"/>
    <property type="match status" value="1"/>
</dbReference>
<dbReference type="GO" id="GO:0003714">
    <property type="term" value="F:transcription corepressor activity"/>
    <property type="evidence" value="ECO:0007669"/>
    <property type="project" value="InterPro"/>
</dbReference>
<evidence type="ECO:0000256" key="3">
    <source>
        <dbReference type="ARBA" id="ARBA00022737"/>
    </source>
</evidence>
<feature type="repeat" description="WD" evidence="5">
    <location>
        <begin position="307"/>
        <end position="339"/>
    </location>
</feature>
<protein>
    <recommendedName>
        <fullName evidence="9">WD40 repeat-like protein</fullName>
    </recommendedName>
</protein>
<dbReference type="Gene3D" id="2.130.10.10">
    <property type="entry name" value="YVTN repeat-like/Quinoprotein amine dehydrogenase"/>
    <property type="match status" value="1"/>
</dbReference>
<dbReference type="Proteomes" id="UP001375240">
    <property type="component" value="Unassembled WGS sequence"/>
</dbReference>
<feature type="region of interest" description="Disordered" evidence="6">
    <location>
        <begin position="82"/>
        <end position="175"/>
    </location>
</feature>
<keyword evidence="2 5" id="KW-0853">WD repeat</keyword>
<dbReference type="InterPro" id="IPR001680">
    <property type="entry name" value="WD40_rpt"/>
</dbReference>
<keyword evidence="4" id="KW-0539">Nucleus</keyword>
<evidence type="ECO:0008006" key="9">
    <source>
        <dbReference type="Google" id="ProtNLM"/>
    </source>
</evidence>
<dbReference type="EMBL" id="JAVHNQ010000001">
    <property type="protein sequence ID" value="KAK6359380.1"/>
    <property type="molecule type" value="Genomic_DNA"/>
</dbReference>
<dbReference type="InterPro" id="IPR036322">
    <property type="entry name" value="WD40_repeat_dom_sf"/>
</dbReference>
<dbReference type="PROSITE" id="PS50082">
    <property type="entry name" value="WD_REPEATS_2"/>
    <property type="match status" value="4"/>
</dbReference>
<evidence type="ECO:0000256" key="4">
    <source>
        <dbReference type="ARBA" id="ARBA00023242"/>
    </source>
</evidence>
<proteinExistence type="predicted"/>
<feature type="repeat" description="WD" evidence="5">
    <location>
        <begin position="532"/>
        <end position="573"/>
    </location>
</feature>
<dbReference type="SUPFAM" id="SSF50978">
    <property type="entry name" value="WD40 repeat-like"/>
    <property type="match status" value="1"/>
</dbReference>
<dbReference type="AlphaFoldDB" id="A0AAV9VHX7"/>
<sequence>MSAPLTSEQVNYLVWRYLQESGFEKSTFSFQDDCRAQLLEEKFKAWVKPGALISIIQKGLQYLALEASIYEVRPRHRHLRTLHAQDTSTKGSLQNGSIGSAKSFSYFGPPNRVEEPPTAPASEETPVQDAQGDIEMAQTPPSYEDVNGTVSESEAQKSESLREPPQSNGTVTPIKRSHDLAVATLPDLNSAPHHQRTKRAKTVGAPDENAMVIDGIGLPDTTSEEVRATIGTSVGVQADEYIQLNHESSRVYRISPQDPSLDTSARTCKFSPTENKIIAVSYEDCHIIDLNDDLSAPNRTVKDTRLMQQSSEEMSTTAWSDNGEYLATASWDGLIKIWDSRGRAQHSLTVHHAPILGLKFHPTKHNLLLSVDGQSQVNMWDAAAGKLKRSCELAKTSDKYTPHDAAWIDETTVVVVGDNGAVERFDLSLPPEKGTSSSSVMKYEGHDAHKHVTCVVWSNGHGMFATGGKEGKILLWKPTQQKPVGVLEGHQDEISSLELSHGSSSSESLLGSSSADGNVRIWNIESRICLHVLNMQSPVNALSFTADGKYLAAGAESLLVMIWRTETGQLAGIYDAKKGDDNLSTESTMEDLSWNKDGGRLAVAVRDQKCAIIDWKTLLEEAAAKSKR</sequence>
<keyword evidence="3" id="KW-0677">Repeat</keyword>
<evidence type="ECO:0000256" key="5">
    <source>
        <dbReference type="PROSITE-ProRule" id="PRU00221"/>
    </source>
</evidence>
<comment type="subcellular location">
    <subcellularLocation>
        <location evidence="1">Nucleus</location>
    </subcellularLocation>
</comment>
<dbReference type="InterPro" id="IPR006594">
    <property type="entry name" value="LisH"/>
</dbReference>
<dbReference type="SMART" id="SM00320">
    <property type="entry name" value="WD40"/>
    <property type="match status" value="7"/>
</dbReference>
<dbReference type="InterPro" id="IPR015943">
    <property type="entry name" value="WD40/YVTN_repeat-like_dom_sf"/>
</dbReference>
<feature type="compositionally biased region" description="Polar residues" evidence="6">
    <location>
        <begin position="84"/>
        <end position="103"/>
    </location>
</feature>
<keyword evidence="8" id="KW-1185">Reference proteome</keyword>
<evidence type="ECO:0000256" key="1">
    <source>
        <dbReference type="ARBA" id="ARBA00004123"/>
    </source>
</evidence>